<proteinExistence type="predicted"/>
<comment type="caution">
    <text evidence="5">The sequence shown here is derived from an EMBL/GenBank/DDBJ whole genome shotgun (WGS) entry which is preliminary data.</text>
</comment>
<comment type="subcellular location">
    <subcellularLocation>
        <location evidence="1">Cell outer membrane</location>
    </subcellularLocation>
</comment>
<evidence type="ECO:0000256" key="3">
    <source>
        <dbReference type="ARBA" id="ARBA00023237"/>
    </source>
</evidence>
<dbReference type="Proteomes" id="UP000031246">
    <property type="component" value="Unassembled WGS sequence"/>
</dbReference>
<organism evidence="5 6">
    <name type="scientific">Pedobacter kyungheensis</name>
    <dbReference type="NCBI Taxonomy" id="1069985"/>
    <lineage>
        <taxon>Bacteria</taxon>
        <taxon>Pseudomonadati</taxon>
        <taxon>Bacteroidota</taxon>
        <taxon>Sphingobacteriia</taxon>
        <taxon>Sphingobacteriales</taxon>
        <taxon>Sphingobacteriaceae</taxon>
        <taxon>Pedobacter</taxon>
    </lineage>
</organism>
<name>A0A0C1FQP1_9SPHI</name>
<dbReference type="InterPro" id="IPR036942">
    <property type="entry name" value="Beta-barrel_TonB_sf"/>
</dbReference>
<evidence type="ECO:0000313" key="5">
    <source>
        <dbReference type="EMBL" id="KIA95257.1"/>
    </source>
</evidence>
<reference evidence="5 6" key="1">
    <citation type="submission" date="2014-10" db="EMBL/GenBank/DDBJ databases">
        <title>Pedobacter Kyungheensis.</title>
        <authorList>
            <person name="Anderson B.M."/>
            <person name="Newman J.D."/>
        </authorList>
    </citation>
    <scope>NUCLEOTIDE SEQUENCE [LARGE SCALE GENOMIC DNA]</scope>
    <source>
        <strain evidence="5 6">KACC 16221</strain>
    </source>
</reference>
<dbReference type="NCBIfam" id="TIGR04056">
    <property type="entry name" value="OMP_RagA_SusC"/>
    <property type="match status" value="1"/>
</dbReference>
<dbReference type="GO" id="GO:0009279">
    <property type="term" value="C:cell outer membrane"/>
    <property type="evidence" value="ECO:0007669"/>
    <property type="project" value="UniProtKB-SubCell"/>
</dbReference>
<dbReference type="Gene3D" id="2.40.170.20">
    <property type="entry name" value="TonB-dependent receptor, beta-barrel domain"/>
    <property type="match status" value="1"/>
</dbReference>
<evidence type="ECO:0000256" key="1">
    <source>
        <dbReference type="ARBA" id="ARBA00004442"/>
    </source>
</evidence>
<dbReference type="InterPro" id="IPR023996">
    <property type="entry name" value="TonB-dep_OMP_SusC/RagA"/>
</dbReference>
<evidence type="ECO:0000313" key="6">
    <source>
        <dbReference type="Proteomes" id="UP000031246"/>
    </source>
</evidence>
<gene>
    <name evidence="5" type="ORF">OC25_07705</name>
</gene>
<dbReference type="AlphaFoldDB" id="A0A0C1FQP1"/>
<sequence length="919" mass="102809">MFRSKNVPNLSLQQMVKGNLAGVYVQETSGEPGSEQSMIVQGPSGLIFAKKDMYSLQPAVYLNGVPLAQDHPFAYDVQKYDYTRIGPANNLLSQINIDNVSSVVVIKDPFELAKLGPNAANGAIYITTKNAKSGSREISLNSYYGYALQPGVSPTNGAFENNFRKPFYQKYATTANYNTYASYLRDSTNLDYFGKSNWDDRYYQTSPSYTVNLGITGGSERANFRFYGSATQDAGNADKTGLSRYNLSFGLNMAPFKWLTVSSSINAIRLDRDRNRSLRDRFAETQYIPDTSNPLSPNIDNYSSYLAIVDGATDLNRTTGINGNFILSAKFKRLTLTTSLLGDYTEGIRDVFLPSTLLAGISYVSNYFGYNQRLILDNRASYEFDLGSKFHKLKADLGQSFQSDTYKYNYTRGYNGPNDFIKIIQVNGNANSGFDYLNAYGDFYVFRFLDKQRSRLFSFYASGSYKYKNLISVDAILRRDGSSNGQPDSRWLFAPSFSASWSLKHQFLGSSDFIDALDLSAGWGRTMRPFMDDRFAAGPQYTTVNGWTDEPTLPGYGSFIGVARPYTSGYVGYNIPLPVSDRTNITLSSSMLKGRLTAAVTVYNRDDKRQVINLPVAQELGYTTEYKSGLDVNNQGVEFLVTAVPVQSKAGLGWQTGLNLSYNQNRVNALPNGLQELIYQNNKLQVGASAGSYWLYTNQGIYASDAEIPVNPQTGQKMTFNGIALKAGDPRWEDVNQDFRIDQNDKTLVGDRLPKIIGGWSNTLSYKRFDLNFNIFFALGQKAINQYDAARYDFINRESANNITSVREITAWQSFDAARQYPIYNPFSSVVPYREDQDLFLENASYAKLRSVTLGYDFTAMLKNKAKIKRAYLYVSGTNLLTVTSFSGVDPELVNYNGMYDGANITIPKTFVLGFKLDL</sequence>
<keyword evidence="3" id="KW-0998">Cell outer membrane</keyword>
<protein>
    <recommendedName>
        <fullName evidence="4">TonB-dependent receptor plug domain-containing protein</fullName>
    </recommendedName>
</protein>
<keyword evidence="2" id="KW-0472">Membrane</keyword>
<dbReference type="Pfam" id="PF07715">
    <property type="entry name" value="Plug"/>
    <property type="match status" value="1"/>
</dbReference>
<dbReference type="InterPro" id="IPR012910">
    <property type="entry name" value="Plug_dom"/>
</dbReference>
<feature type="domain" description="TonB-dependent receptor plug" evidence="4">
    <location>
        <begin position="7"/>
        <end position="123"/>
    </location>
</feature>
<evidence type="ECO:0000256" key="2">
    <source>
        <dbReference type="ARBA" id="ARBA00023136"/>
    </source>
</evidence>
<dbReference type="SUPFAM" id="SSF56935">
    <property type="entry name" value="Porins"/>
    <property type="match status" value="1"/>
</dbReference>
<keyword evidence="6" id="KW-1185">Reference proteome</keyword>
<evidence type="ECO:0000259" key="4">
    <source>
        <dbReference type="Pfam" id="PF07715"/>
    </source>
</evidence>
<accession>A0A0C1FQP1</accession>
<dbReference type="Gene3D" id="2.170.130.10">
    <property type="entry name" value="TonB-dependent receptor, plug domain"/>
    <property type="match status" value="1"/>
</dbReference>
<dbReference type="InterPro" id="IPR037066">
    <property type="entry name" value="Plug_dom_sf"/>
</dbReference>
<dbReference type="EMBL" id="JSYN01000006">
    <property type="protein sequence ID" value="KIA95257.1"/>
    <property type="molecule type" value="Genomic_DNA"/>
</dbReference>